<keyword evidence="1" id="KW-0812">Transmembrane</keyword>
<dbReference type="EMBL" id="JBAKFJ010000001">
    <property type="protein sequence ID" value="MEX0387214.1"/>
    <property type="molecule type" value="Genomic_DNA"/>
</dbReference>
<organism evidence="2 3">
    <name type="scientific">Spiribacter onubensis</name>
    <dbReference type="NCBI Taxonomy" id="3122420"/>
    <lineage>
        <taxon>Bacteria</taxon>
        <taxon>Pseudomonadati</taxon>
        <taxon>Pseudomonadota</taxon>
        <taxon>Gammaproteobacteria</taxon>
        <taxon>Chromatiales</taxon>
        <taxon>Ectothiorhodospiraceae</taxon>
        <taxon>Spiribacter</taxon>
    </lineage>
</organism>
<sequence length="513" mass="57292">MSDRTHLPPNDPYAYRDDEIDLAELAASVWHTRWRVLLAVVLALLVYGAYLAVGVIAQEAPKTYRQVFELNFDGLEDGQYPDGSQFVLSSVLSQTVLNRVHARNDLDDYGISVADLRESLFIEPYSAEFELIRSRYEQRLADEELSAAEIAELEAEMRRELSLAAAGSVRLSLQLESDVALDAATADLILKDIFRVWADRAIVEQGVLDLNEAIYSAEIFAASQYERLDYPVAIDLLQENVELMRGDIAELRARPQADSVRDPETGLRLIDLDKRLQDILRYELAEVIDPVRELGLTRDPQGATLYLERQLREVRLEQRFWEERARLTRALISGDDPAGQVLVDGGAGSGGGGMNLTAQIDGSFLDRLMEIARQGDSEAFRQSLVRQILEYEEVALTKAQEAERIERSLEAIRGTDRTSSSKVEEYRAVIEARLPEVLASLRADAMALQRIADAISRQASGNISELVMPVGGSLEMAEATVLPRRAIVVGFVTMLLSLLSDAMKRRRVADKQP</sequence>
<evidence type="ECO:0000313" key="3">
    <source>
        <dbReference type="Proteomes" id="UP001556653"/>
    </source>
</evidence>
<proteinExistence type="predicted"/>
<dbReference type="RefSeq" id="WP_367967778.1">
    <property type="nucleotide sequence ID" value="NZ_JBAKFJ010000001.1"/>
</dbReference>
<evidence type="ECO:0000313" key="2">
    <source>
        <dbReference type="EMBL" id="MEX0387214.1"/>
    </source>
</evidence>
<gene>
    <name evidence="2" type="ORF">V6X64_09440</name>
</gene>
<name>A0ABV3SDV1_9GAMM</name>
<keyword evidence="3" id="KW-1185">Reference proteome</keyword>
<keyword evidence="1" id="KW-0472">Membrane</keyword>
<feature type="transmembrane region" description="Helical" evidence="1">
    <location>
        <begin position="36"/>
        <end position="57"/>
    </location>
</feature>
<accession>A0ABV3SDV1</accession>
<keyword evidence="1" id="KW-1133">Transmembrane helix</keyword>
<protein>
    <recommendedName>
        <fullName evidence="4">Polysaccharide chain length determinant N-terminal domain-containing protein</fullName>
    </recommendedName>
</protein>
<comment type="caution">
    <text evidence="2">The sequence shown here is derived from an EMBL/GenBank/DDBJ whole genome shotgun (WGS) entry which is preliminary data.</text>
</comment>
<reference evidence="2 3" key="1">
    <citation type="submission" date="2024-02" db="EMBL/GenBank/DDBJ databases">
        <title>New especies of Spiribacter isolated from saline water.</title>
        <authorList>
            <person name="Leon M.J."/>
            <person name="De La Haba R."/>
            <person name="Sanchez-Porro C."/>
            <person name="Ventosa A."/>
        </authorList>
    </citation>
    <scope>NUCLEOTIDE SEQUENCE [LARGE SCALE GENOMIC DNA]</scope>
    <source>
        <strain evidence="3">ag22IC4-227</strain>
    </source>
</reference>
<evidence type="ECO:0000256" key="1">
    <source>
        <dbReference type="SAM" id="Phobius"/>
    </source>
</evidence>
<dbReference type="Proteomes" id="UP001556653">
    <property type="component" value="Unassembled WGS sequence"/>
</dbReference>
<evidence type="ECO:0008006" key="4">
    <source>
        <dbReference type="Google" id="ProtNLM"/>
    </source>
</evidence>